<feature type="transmembrane region" description="Helical" evidence="6">
    <location>
        <begin position="126"/>
        <end position="147"/>
    </location>
</feature>
<evidence type="ECO:0000313" key="8">
    <source>
        <dbReference type="Proteomes" id="UP001152747"/>
    </source>
</evidence>
<dbReference type="Pfam" id="PF10317">
    <property type="entry name" value="7TM_GPCR_Srd"/>
    <property type="match status" value="1"/>
</dbReference>
<gene>
    <name evidence="7" type="ORF">CAMP_LOCUS13923</name>
</gene>
<accession>A0A9P1N7U2</accession>
<sequence length="257" mass="29901">MFAEARLIPFSNSVIQVNYGICYQIVDVSWCYVSYTFGVHLFLHSQFSLLYSFYFRYKVLCDWEANTRNVVLSLLIIYIPSLVQFFLLANGEDSDQLVLWEVITKWFPEVKMEQVTGHLDVRTGPIAYGTMIFMISPLFIYPTILYLRSKIIKILDENLEHLRKETRILHQRLLKILTFQACLPIIFISGIILFTLEKLGIMFSPISECASTLSLEIIPALSPLIYFYYMTPYRHAILGFIGVRKNSRTIFQQTPSC</sequence>
<proteinExistence type="inferred from homology"/>
<keyword evidence="4 6" id="KW-1133">Transmembrane helix</keyword>
<evidence type="ECO:0000256" key="4">
    <source>
        <dbReference type="ARBA" id="ARBA00022989"/>
    </source>
</evidence>
<organism evidence="7 8">
    <name type="scientific">Caenorhabditis angaria</name>
    <dbReference type="NCBI Taxonomy" id="860376"/>
    <lineage>
        <taxon>Eukaryota</taxon>
        <taxon>Metazoa</taxon>
        <taxon>Ecdysozoa</taxon>
        <taxon>Nematoda</taxon>
        <taxon>Chromadorea</taxon>
        <taxon>Rhabditida</taxon>
        <taxon>Rhabditina</taxon>
        <taxon>Rhabditomorpha</taxon>
        <taxon>Rhabditoidea</taxon>
        <taxon>Rhabditidae</taxon>
        <taxon>Peloderinae</taxon>
        <taxon>Caenorhabditis</taxon>
    </lineage>
</organism>
<dbReference type="SUPFAM" id="SSF81321">
    <property type="entry name" value="Family A G protein-coupled receptor-like"/>
    <property type="match status" value="1"/>
</dbReference>
<feature type="transmembrane region" description="Helical" evidence="6">
    <location>
        <begin position="173"/>
        <end position="196"/>
    </location>
</feature>
<evidence type="ECO:0000313" key="7">
    <source>
        <dbReference type="EMBL" id="CAI5451286.1"/>
    </source>
</evidence>
<name>A0A9P1N7U2_9PELO</name>
<evidence type="ECO:0000256" key="1">
    <source>
        <dbReference type="ARBA" id="ARBA00004141"/>
    </source>
</evidence>
<dbReference type="InterPro" id="IPR050920">
    <property type="entry name" value="Nematode_rcpt-like_delta"/>
</dbReference>
<comment type="caution">
    <text evidence="7">The sequence shown here is derived from an EMBL/GenBank/DDBJ whole genome shotgun (WGS) entry which is preliminary data.</text>
</comment>
<evidence type="ECO:0000256" key="2">
    <source>
        <dbReference type="ARBA" id="ARBA00009166"/>
    </source>
</evidence>
<comment type="similarity">
    <text evidence="2">Belongs to the nematode receptor-like protein srd family.</text>
</comment>
<dbReference type="InterPro" id="IPR019421">
    <property type="entry name" value="7TM_GPCR_serpentine_rcpt_Srd"/>
</dbReference>
<dbReference type="PANTHER" id="PTHR22945">
    <property type="entry name" value="SERPENTINE RECEPTOR, CLASS D DELTA"/>
    <property type="match status" value="1"/>
</dbReference>
<feature type="transmembrane region" description="Helical" evidence="6">
    <location>
        <begin position="69"/>
        <end position="89"/>
    </location>
</feature>
<evidence type="ECO:0000256" key="6">
    <source>
        <dbReference type="SAM" id="Phobius"/>
    </source>
</evidence>
<evidence type="ECO:0000256" key="3">
    <source>
        <dbReference type="ARBA" id="ARBA00022692"/>
    </source>
</evidence>
<dbReference type="GO" id="GO:0016020">
    <property type="term" value="C:membrane"/>
    <property type="evidence" value="ECO:0007669"/>
    <property type="project" value="UniProtKB-SubCell"/>
</dbReference>
<reference evidence="7" key="1">
    <citation type="submission" date="2022-11" db="EMBL/GenBank/DDBJ databases">
        <authorList>
            <person name="Kikuchi T."/>
        </authorList>
    </citation>
    <scope>NUCLEOTIDE SEQUENCE</scope>
    <source>
        <strain evidence="7">PS1010</strain>
    </source>
</reference>
<feature type="transmembrane region" description="Helical" evidence="6">
    <location>
        <begin position="202"/>
        <end position="229"/>
    </location>
</feature>
<comment type="subcellular location">
    <subcellularLocation>
        <location evidence="1">Membrane</location>
        <topology evidence="1">Multi-pass membrane protein</topology>
    </subcellularLocation>
</comment>
<keyword evidence="8" id="KW-1185">Reference proteome</keyword>
<keyword evidence="5 6" id="KW-0472">Membrane</keyword>
<dbReference type="PANTHER" id="PTHR22945:SF40">
    <property type="entry name" value="SERPENTINE RECEPTOR, CLASS D (DELTA)-RELATED"/>
    <property type="match status" value="1"/>
</dbReference>
<feature type="transmembrane region" description="Helical" evidence="6">
    <location>
        <begin position="37"/>
        <end position="57"/>
    </location>
</feature>
<dbReference type="EMBL" id="CANHGI010000005">
    <property type="protein sequence ID" value="CAI5451286.1"/>
    <property type="molecule type" value="Genomic_DNA"/>
</dbReference>
<evidence type="ECO:0000256" key="5">
    <source>
        <dbReference type="ARBA" id="ARBA00023136"/>
    </source>
</evidence>
<dbReference type="AlphaFoldDB" id="A0A9P1N7U2"/>
<keyword evidence="3 6" id="KW-0812">Transmembrane</keyword>
<protein>
    <submittedName>
        <fullName evidence="7">Uncharacterized protein</fullName>
    </submittedName>
</protein>
<dbReference type="Proteomes" id="UP001152747">
    <property type="component" value="Unassembled WGS sequence"/>
</dbReference>